<dbReference type="InterPro" id="IPR001492">
    <property type="entry name" value="Flagellin"/>
</dbReference>
<protein>
    <submittedName>
        <fullName evidence="8">Flagellar hook-associated protein 3 FlgL</fullName>
    </submittedName>
</protein>
<dbReference type="AlphaFoldDB" id="A0A1I1HAG8"/>
<dbReference type="Gene3D" id="1.20.1330.10">
    <property type="entry name" value="f41 fragment of flagellin, N-terminal domain"/>
    <property type="match status" value="1"/>
</dbReference>
<evidence type="ECO:0000313" key="8">
    <source>
        <dbReference type="EMBL" id="SFC20715.1"/>
    </source>
</evidence>
<keyword evidence="5" id="KW-0975">Bacterial flagellum</keyword>
<feature type="domain" description="Flagellin N-terminal" evidence="6">
    <location>
        <begin position="7"/>
        <end position="141"/>
    </location>
</feature>
<dbReference type="InterPro" id="IPR046358">
    <property type="entry name" value="Flagellin_C"/>
</dbReference>
<dbReference type="GO" id="GO:0005198">
    <property type="term" value="F:structural molecule activity"/>
    <property type="evidence" value="ECO:0007669"/>
    <property type="project" value="InterPro"/>
</dbReference>
<gene>
    <name evidence="8" type="ORF">SAMN05660443_1888</name>
</gene>
<keyword evidence="8" id="KW-0969">Cilium</keyword>
<dbReference type="GO" id="GO:0009424">
    <property type="term" value="C:bacterial-type flagellum hook"/>
    <property type="evidence" value="ECO:0007669"/>
    <property type="project" value="InterPro"/>
</dbReference>
<dbReference type="GO" id="GO:0005576">
    <property type="term" value="C:extracellular region"/>
    <property type="evidence" value="ECO:0007669"/>
    <property type="project" value="UniProtKB-SubCell"/>
</dbReference>
<proteinExistence type="inferred from homology"/>
<dbReference type="OrthoDB" id="9768249at2"/>
<dbReference type="PANTHER" id="PTHR42792:SF1">
    <property type="entry name" value="FLAGELLAR HOOK-ASSOCIATED PROTEIN 3"/>
    <property type="match status" value="1"/>
</dbReference>
<keyword evidence="8" id="KW-0282">Flagellum</keyword>
<evidence type="ECO:0000256" key="5">
    <source>
        <dbReference type="ARBA" id="ARBA00023143"/>
    </source>
</evidence>
<organism evidence="8 9">
    <name type="scientific">Marinospirillum celere</name>
    <dbReference type="NCBI Taxonomy" id="1122252"/>
    <lineage>
        <taxon>Bacteria</taxon>
        <taxon>Pseudomonadati</taxon>
        <taxon>Pseudomonadota</taxon>
        <taxon>Gammaproteobacteria</taxon>
        <taxon>Oceanospirillales</taxon>
        <taxon>Oceanospirillaceae</taxon>
        <taxon>Marinospirillum</taxon>
    </lineage>
</organism>
<keyword evidence="4" id="KW-0964">Secreted</keyword>
<evidence type="ECO:0000256" key="4">
    <source>
        <dbReference type="ARBA" id="ARBA00022525"/>
    </source>
</evidence>
<feature type="domain" description="Flagellin C-terminal" evidence="7">
    <location>
        <begin position="245"/>
        <end position="328"/>
    </location>
</feature>
<keyword evidence="8" id="KW-0966">Cell projection</keyword>
<dbReference type="GO" id="GO:0071973">
    <property type="term" value="P:bacterial-type flagellum-dependent cell motility"/>
    <property type="evidence" value="ECO:0007669"/>
    <property type="project" value="InterPro"/>
</dbReference>
<evidence type="ECO:0000259" key="6">
    <source>
        <dbReference type="Pfam" id="PF00669"/>
    </source>
</evidence>
<dbReference type="InterPro" id="IPR013384">
    <property type="entry name" value="Flagell_FlgL"/>
</dbReference>
<reference evidence="8 9" key="1">
    <citation type="submission" date="2016-10" db="EMBL/GenBank/DDBJ databases">
        <authorList>
            <person name="de Groot N.N."/>
        </authorList>
    </citation>
    <scope>NUCLEOTIDE SEQUENCE [LARGE SCALE GENOMIC DNA]</scope>
    <source>
        <strain evidence="8 9">DSM 18438</strain>
    </source>
</reference>
<comment type="similarity">
    <text evidence="3">Belongs to the bacterial flagellin family.</text>
</comment>
<dbReference type="NCBIfam" id="TIGR02550">
    <property type="entry name" value="flagell_flgL"/>
    <property type="match status" value="1"/>
</dbReference>
<dbReference type="RefSeq" id="WP_091962505.1">
    <property type="nucleotide sequence ID" value="NZ_FOLH01000003.1"/>
</dbReference>
<dbReference type="PANTHER" id="PTHR42792">
    <property type="entry name" value="FLAGELLIN"/>
    <property type="match status" value="1"/>
</dbReference>
<comment type="subcellular location">
    <subcellularLocation>
        <location evidence="1">Bacterial flagellum</location>
    </subcellularLocation>
    <subcellularLocation>
        <location evidence="2">Secreted</location>
    </subcellularLocation>
</comment>
<dbReference type="Pfam" id="PF00669">
    <property type="entry name" value="Flagellin_N"/>
    <property type="match status" value="1"/>
</dbReference>
<dbReference type="Proteomes" id="UP000199058">
    <property type="component" value="Unassembled WGS sequence"/>
</dbReference>
<evidence type="ECO:0000256" key="1">
    <source>
        <dbReference type="ARBA" id="ARBA00004365"/>
    </source>
</evidence>
<dbReference type="Pfam" id="PF00700">
    <property type="entry name" value="Flagellin_C"/>
    <property type="match status" value="1"/>
</dbReference>
<keyword evidence="9" id="KW-1185">Reference proteome</keyword>
<sequence>MIRMSSTQMFNTNLFNMMQSQGRVNQTNNQLGTGKKVATPADDPVAAAQTLNTKTRMSVVQQYNRNIDFADKNLSQTESVLDQTETSLIRLKEIAIQLGSDQWNEQQIRSTGTEAKEILKHLQGLLNTKNESNEYIFAGSQADQKAYDGNAFQGDRIEREAQVADDTFIKMLTSGARAFEGLEGLQMVDANGDKVDWNDAAAVGNNDVPAGDMGNMLGAIQYLVNATGNGNPPSDVDKDAIRASIDNIDIAFDKVSQTRSQIGSRQNTLDAVKDGNKDFELFAKKSISDLEDLDYAEAATRFQTQMMSLQASQQAFGRISNLSLFNYI</sequence>
<name>A0A1I1HAG8_9GAMM</name>
<evidence type="ECO:0000256" key="2">
    <source>
        <dbReference type="ARBA" id="ARBA00004613"/>
    </source>
</evidence>
<accession>A0A1I1HAG8</accession>
<evidence type="ECO:0000313" key="9">
    <source>
        <dbReference type="Proteomes" id="UP000199058"/>
    </source>
</evidence>
<evidence type="ECO:0000256" key="3">
    <source>
        <dbReference type="ARBA" id="ARBA00005709"/>
    </source>
</evidence>
<dbReference type="STRING" id="1122252.SAMN05660443_1888"/>
<dbReference type="SUPFAM" id="SSF64518">
    <property type="entry name" value="Phase 1 flagellin"/>
    <property type="match status" value="1"/>
</dbReference>
<dbReference type="EMBL" id="FOLH01000003">
    <property type="protein sequence ID" value="SFC20715.1"/>
    <property type="molecule type" value="Genomic_DNA"/>
</dbReference>
<evidence type="ECO:0000259" key="7">
    <source>
        <dbReference type="Pfam" id="PF00700"/>
    </source>
</evidence>
<dbReference type="InterPro" id="IPR001029">
    <property type="entry name" value="Flagellin_N"/>
</dbReference>